<dbReference type="FunFam" id="3.30.300.20:FF:000004">
    <property type="entry name" value="GTPase Der"/>
    <property type="match status" value="1"/>
</dbReference>
<evidence type="ECO:0000256" key="5">
    <source>
        <dbReference type="ARBA" id="ARBA00022741"/>
    </source>
</evidence>
<dbReference type="AlphaFoldDB" id="A0A347W0E7"/>
<evidence type="ECO:0000256" key="11">
    <source>
        <dbReference type="SAM" id="MobiDB-lite"/>
    </source>
</evidence>
<keyword evidence="6 8" id="KW-0342">GTP-binding</keyword>
<gene>
    <name evidence="8" type="primary">der</name>
    <name evidence="13" type="ORF">DCO61_03755</name>
    <name evidence="14" type="ORF">LS64_006750</name>
</gene>
<evidence type="ECO:0000256" key="4">
    <source>
        <dbReference type="ARBA" id="ARBA00022737"/>
    </source>
</evidence>
<feature type="binding site" evidence="8">
    <location>
        <begin position="299"/>
        <end position="306"/>
    </location>
    <ligand>
        <name>GTP</name>
        <dbReference type="ChEBI" id="CHEBI:37565"/>
        <label>2</label>
    </ligand>
</feature>
<feature type="binding site" evidence="8">
    <location>
        <begin position="410"/>
        <end position="413"/>
    </location>
    <ligand>
        <name>GTP</name>
        <dbReference type="ChEBI" id="CHEBI:37565"/>
        <label>2</label>
    </ligand>
</feature>
<dbReference type="Gene3D" id="3.40.50.300">
    <property type="entry name" value="P-loop containing nucleotide triphosphate hydrolases"/>
    <property type="match status" value="2"/>
</dbReference>
<dbReference type="Pfam" id="PF01926">
    <property type="entry name" value="MMR_HSR1"/>
    <property type="match status" value="2"/>
</dbReference>
<dbReference type="OrthoDB" id="9805918at2"/>
<reference evidence="13 16" key="4">
    <citation type="submission" date="2019-12" db="EMBL/GenBank/DDBJ databases">
        <title>Multi-Generational Helicobacter saguini Isolates.</title>
        <authorList>
            <person name="Mannion A."/>
            <person name="Shen Z."/>
            <person name="Fox J.G."/>
        </authorList>
    </citation>
    <scope>NUCLEOTIDE SEQUENCE [LARGE SCALE GENOMIC DNA]</scope>
    <source>
        <strain evidence="13">16-048</strain>
        <strain evidence="16">16-048 (F4)</strain>
    </source>
</reference>
<evidence type="ECO:0000256" key="9">
    <source>
        <dbReference type="PROSITE-ProRule" id="PRU01049"/>
    </source>
</evidence>
<evidence type="ECO:0000256" key="6">
    <source>
        <dbReference type="ARBA" id="ARBA00023134"/>
    </source>
</evidence>
<reference evidence="14 15" key="1">
    <citation type="journal article" date="2014" name="Genome Announc.">
        <title>Draft genome sequences of eight enterohepatic helicobacter species isolated from both laboratory and wild rodents.</title>
        <authorList>
            <person name="Sheh A."/>
            <person name="Shen Z."/>
            <person name="Fox J.G."/>
        </authorList>
    </citation>
    <scope>NUCLEOTIDE SEQUENCE [LARGE SCALE GENOMIC DNA]</scope>
    <source>
        <strain evidence="14 15">MIT 97-6194</strain>
    </source>
</reference>
<dbReference type="EMBL" id="JRMP02000009">
    <property type="protein sequence ID" value="TLD94243.1"/>
    <property type="molecule type" value="Genomic_DNA"/>
</dbReference>
<evidence type="ECO:0000313" key="14">
    <source>
        <dbReference type="EMBL" id="TLD94243.1"/>
    </source>
</evidence>
<evidence type="ECO:0000313" key="16">
    <source>
        <dbReference type="Proteomes" id="UP000477070"/>
    </source>
</evidence>
<evidence type="ECO:0000259" key="12">
    <source>
        <dbReference type="PROSITE" id="PS51712"/>
    </source>
</evidence>
<name>A0A347W0E7_9HELI</name>
<feature type="binding site" evidence="8">
    <location>
        <begin position="346"/>
        <end position="350"/>
    </location>
    <ligand>
        <name>GTP</name>
        <dbReference type="ChEBI" id="CHEBI:37565"/>
        <label>2</label>
    </ligand>
</feature>
<organism evidence="14 15">
    <name type="scientific">Helicobacter saguini</name>
    <dbReference type="NCBI Taxonomy" id="1548018"/>
    <lineage>
        <taxon>Bacteria</taxon>
        <taxon>Pseudomonadati</taxon>
        <taxon>Campylobacterota</taxon>
        <taxon>Epsilonproteobacteria</taxon>
        <taxon>Campylobacterales</taxon>
        <taxon>Helicobacteraceae</taxon>
        <taxon>Helicobacter</taxon>
    </lineage>
</organism>
<dbReference type="PANTHER" id="PTHR43834:SF6">
    <property type="entry name" value="GTPASE DER"/>
    <property type="match status" value="1"/>
</dbReference>
<comment type="function">
    <text evidence="8">GTPase that plays an essential role in the late steps of ribosome biogenesis.</text>
</comment>
<evidence type="ECO:0000256" key="10">
    <source>
        <dbReference type="SAM" id="Coils"/>
    </source>
</evidence>
<feature type="binding site" evidence="8">
    <location>
        <begin position="184"/>
        <end position="187"/>
    </location>
    <ligand>
        <name>GTP</name>
        <dbReference type="ChEBI" id="CHEBI:37565"/>
        <label>1</label>
    </ligand>
</feature>
<reference evidence="14" key="3">
    <citation type="submission" date="2018-04" db="EMBL/GenBank/DDBJ databases">
        <authorList>
            <person name="Sheh A."/>
            <person name="Shen Z."/>
            <person name="Mannion A.J."/>
            <person name="Fox J.G."/>
        </authorList>
    </citation>
    <scope>NUCLEOTIDE SEQUENCE</scope>
    <source>
        <strain evidence="14">MIT 97-6194</strain>
    </source>
</reference>
<feature type="region of interest" description="Disordered" evidence="11">
    <location>
        <begin position="266"/>
        <end position="287"/>
    </location>
</feature>
<comment type="similarity">
    <text evidence="1 8 9">Belongs to the TRAFAC class TrmE-Era-EngA-EngB-Septin-like GTPase superfamily. EngA (Der) GTPase family.</text>
</comment>
<dbReference type="InterPro" id="IPR027417">
    <property type="entry name" value="P-loop_NTPase"/>
</dbReference>
<dbReference type="InterPro" id="IPR006073">
    <property type="entry name" value="GTP-bd"/>
</dbReference>
<comment type="caution">
    <text evidence="14">The sequence shown here is derived from an EMBL/GenBank/DDBJ whole genome shotgun (WGS) entry which is preliminary data.</text>
</comment>
<dbReference type="InterPro" id="IPR032859">
    <property type="entry name" value="KH_dom-like"/>
</dbReference>
<accession>A0A347W0E7</accession>
<dbReference type="GO" id="GO:0043022">
    <property type="term" value="F:ribosome binding"/>
    <property type="evidence" value="ECO:0007669"/>
    <property type="project" value="TreeGrafter"/>
</dbReference>
<dbReference type="Proteomes" id="UP000029714">
    <property type="component" value="Unassembled WGS sequence"/>
</dbReference>
<feature type="compositionally biased region" description="Basic and acidic residues" evidence="11">
    <location>
        <begin position="273"/>
        <end position="287"/>
    </location>
</feature>
<dbReference type="HAMAP" id="MF_00195">
    <property type="entry name" value="GTPase_Der"/>
    <property type="match status" value="1"/>
</dbReference>
<dbReference type="InterPro" id="IPR015946">
    <property type="entry name" value="KH_dom-like_a/b"/>
</dbReference>
<feature type="domain" description="EngA-type G" evidence="12">
    <location>
        <begin position="293"/>
        <end position="464"/>
    </location>
</feature>
<dbReference type="EMBL" id="QBIU01000001">
    <property type="protein sequence ID" value="MWV69151.1"/>
    <property type="molecule type" value="Genomic_DNA"/>
</dbReference>
<reference evidence="14 15" key="2">
    <citation type="journal article" date="2016" name="Infect. Immun.">
        <title>Helicobacter saguini, a Novel Helicobacter Isolated from Cotton-Top Tamarins with Ulcerative Colitis, Has Proinflammatory Properties and Induces Typhlocolitis and Dysplasia in Gnotobiotic IL-10-/- Mice.</title>
        <authorList>
            <person name="Shen Z."/>
            <person name="Mannion A."/>
            <person name="Whary M.T."/>
            <person name="Muthupalani S."/>
            <person name="Sheh A."/>
            <person name="Feng Y."/>
            <person name="Gong G."/>
            <person name="Vandamme P."/>
            <person name="Holcombe H.R."/>
            <person name="Paster B.J."/>
            <person name="Fox J.G."/>
        </authorList>
    </citation>
    <scope>NUCLEOTIDE SEQUENCE [LARGE SCALE GENOMIC DNA]</scope>
    <source>
        <strain evidence="14 15">MIT 97-6194</strain>
    </source>
</reference>
<dbReference type="InterPro" id="IPR005225">
    <property type="entry name" value="Small_GTP-bd"/>
</dbReference>
<dbReference type="NCBIfam" id="TIGR00231">
    <property type="entry name" value="small_GTP"/>
    <property type="match status" value="2"/>
</dbReference>
<dbReference type="GO" id="GO:0005525">
    <property type="term" value="F:GTP binding"/>
    <property type="evidence" value="ECO:0007669"/>
    <property type="project" value="UniProtKB-UniRule"/>
</dbReference>
<dbReference type="PANTHER" id="PTHR43834">
    <property type="entry name" value="GTPASE DER"/>
    <property type="match status" value="1"/>
</dbReference>
<dbReference type="InterPro" id="IPR016484">
    <property type="entry name" value="GTPase_Der"/>
</dbReference>
<protein>
    <recommendedName>
        <fullName evidence="2 8">GTPase Der</fullName>
    </recommendedName>
    <alternativeName>
        <fullName evidence="7 8">GTP-binding protein EngA</fullName>
    </alternativeName>
</protein>
<dbReference type="Proteomes" id="UP000477070">
    <property type="component" value="Unassembled WGS sequence"/>
</dbReference>
<evidence type="ECO:0000256" key="8">
    <source>
        <dbReference type="HAMAP-Rule" id="MF_00195"/>
    </source>
</evidence>
<feature type="coiled-coil region" evidence="10">
    <location>
        <begin position="213"/>
        <end position="240"/>
    </location>
</feature>
<dbReference type="FunFam" id="3.40.50.300:FF:000494">
    <property type="entry name" value="tRNA modification GTPase MnmE"/>
    <property type="match status" value="1"/>
</dbReference>
<sequence>MGRPNVGKSSLFNRLIKKNIAITSSLSGSTRDINKQNIHLNKFDITLIDTGGLELNLKQLKKMQVLDSKSSKKANLDSKIDIISTQKNSKYSNKNIESSVCKTFKDSKKNIESKIESNPNLSNKKSQELIANTLRQSISAHSMNVIESCDIVIYLLDGNEIPSENDINIFRALSKKRPVILAINKIDSDKKGFDLSDFLSFGTPFIPISVSHNRGITKLLSELENLIESLIKQNKLTESITLQPKKLDFIDYFDDSNNVVEFIESTTQNSNENSEHSNQNEDSTNDKKNNNIISIGIIGRPNVGKSSILNALVSQNRSLVSNIAGTTIDPVSESIEYKNHTLKFIDTAGLRRRGKIDGLEKFALDRTQRILSLCDIAILVLDSSEDFCALDSHISAIASTHNLGIIVVLNKWDIHRADFKAIMESYKRRFKFLEYAPTLTLSSVTNRHINELKDKIIEIFGNFSRRIPTAKLNEIIESAQKKHPLPSQHGKIIRIYYATQFATKPPQIALIMNKPDALHFSYKRYLTNTLRQTFNFQGTPIIIESRAKKQKDSEN</sequence>
<keyword evidence="15" id="KW-1185">Reference proteome</keyword>
<proteinExistence type="inferred from homology"/>
<feature type="binding site" evidence="8">
    <location>
        <begin position="2"/>
        <end position="9"/>
    </location>
    <ligand>
        <name>GTP</name>
        <dbReference type="ChEBI" id="CHEBI:37565"/>
        <label>1</label>
    </ligand>
</feature>
<keyword evidence="5 8" id="KW-0547">Nucleotide-binding</keyword>
<dbReference type="Pfam" id="PF14714">
    <property type="entry name" value="KH_dom-like"/>
    <property type="match status" value="1"/>
</dbReference>
<evidence type="ECO:0000256" key="7">
    <source>
        <dbReference type="ARBA" id="ARBA00032345"/>
    </source>
</evidence>
<dbReference type="Gene3D" id="3.30.300.20">
    <property type="match status" value="1"/>
</dbReference>
<dbReference type="SUPFAM" id="SSF52540">
    <property type="entry name" value="P-loop containing nucleoside triphosphate hydrolases"/>
    <property type="match status" value="2"/>
</dbReference>
<comment type="subunit">
    <text evidence="8">Associates with the 50S ribosomal subunit.</text>
</comment>
<dbReference type="CDD" id="cd01895">
    <property type="entry name" value="EngA2"/>
    <property type="match status" value="1"/>
</dbReference>
<dbReference type="PROSITE" id="PS51712">
    <property type="entry name" value="G_ENGA"/>
    <property type="match status" value="1"/>
</dbReference>
<evidence type="ECO:0000313" key="15">
    <source>
        <dbReference type="Proteomes" id="UP000029714"/>
    </source>
</evidence>
<dbReference type="STRING" id="1548018.LS64_13940"/>
<dbReference type="GO" id="GO:0042254">
    <property type="term" value="P:ribosome biogenesis"/>
    <property type="evidence" value="ECO:0007669"/>
    <property type="project" value="UniProtKB-KW"/>
</dbReference>
<dbReference type="NCBIfam" id="TIGR03594">
    <property type="entry name" value="GTPase_EngA"/>
    <property type="match status" value="1"/>
</dbReference>
<dbReference type="InterPro" id="IPR031166">
    <property type="entry name" value="G_ENGA"/>
</dbReference>
<evidence type="ECO:0000256" key="3">
    <source>
        <dbReference type="ARBA" id="ARBA00022517"/>
    </source>
</evidence>
<evidence type="ECO:0000256" key="1">
    <source>
        <dbReference type="ARBA" id="ARBA00008279"/>
    </source>
</evidence>
<evidence type="ECO:0000313" key="13">
    <source>
        <dbReference type="EMBL" id="MWV69151.1"/>
    </source>
</evidence>
<keyword evidence="10" id="KW-0175">Coiled coil</keyword>
<evidence type="ECO:0000256" key="2">
    <source>
        <dbReference type="ARBA" id="ARBA00020953"/>
    </source>
</evidence>
<keyword evidence="3 8" id="KW-0690">Ribosome biogenesis</keyword>
<keyword evidence="4" id="KW-0677">Repeat</keyword>
<feature type="binding site" evidence="8">
    <location>
        <begin position="49"/>
        <end position="53"/>
    </location>
    <ligand>
        <name>GTP</name>
        <dbReference type="ChEBI" id="CHEBI:37565"/>
        <label>1</label>
    </ligand>
</feature>